<reference evidence="2" key="1">
    <citation type="submission" date="2020-11" db="EMBL/GenBank/DDBJ databases">
        <authorList>
            <consortium name="DOE Joint Genome Institute"/>
            <person name="Ahrendt S."/>
            <person name="Riley R."/>
            <person name="Andreopoulos W."/>
            <person name="LaButti K."/>
            <person name="Pangilinan J."/>
            <person name="Ruiz-duenas F.J."/>
            <person name="Barrasa J.M."/>
            <person name="Sanchez-Garcia M."/>
            <person name="Camarero S."/>
            <person name="Miyauchi S."/>
            <person name="Serrano A."/>
            <person name="Linde D."/>
            <person name="Babiker R."/>
            <person name="Drula E."/>
            <person name="Ayuso-Fernandez I."/>
            <person name="Pacheco R."/>
            <person name="Padilla G."/>
            <person name="Ferreira P."/>
            <person name="Barriuso J."/>
            <person name="Kellner H."/>
            <person name="Castanera R."/>
            <person name="Alfaro M."/>
            <person name="Ramirez L."/>
            <person name="Pisabarro A.G."/>
            <person name="Kuo A."/>
            <person name="Tritt A."/>
            <person name="Lipzen A."/>
            <person name="He G."/>
            <person name="Yan M."/>
            <person name="Ng V."/>
            <person name="Cullen D."/>
            <person name="Martin F."/>
            <person name="Rosso M.-N."/>
            <person name="Henrissat B."/>
            <person name="Hibbett D."/>
            <person name="Martinez A.T."/>
            <person name="Grigoriev I.V."/>
        </authorList>
    </citation>
    <scope>NUCLEOTIDE SEQUENCE</scope>
    <source>
        <strain evidence="2">AH 44721</strain>
    </source>
</reference>
<dbReference type="EMBL" id="JADNYJ010000024">
    <property type="protein sequence ID" value="KAF8905021.1"/>
    <property type="molecule type" value="Genomic_DNA"/>
</dbReference>
<proteinExistence type="predicted"/>
<dbReference type="Pfam" id="PF02036">
    <property type="entry name" value="SCP2"/>
    <property type="match status" value="1"/>
</dbReference>
<dbReference type="InterPro" id="IPR036527">
    <property type="entry name" value="SCP2_sterol-bd_dom_sf"/>
</dbReference>
<dbReference type="Proteomes" id="UP000724874">
    <property type="component" value="Unassembled WGS sequence"/>
</dbReference>
<evidence type="ECO:0000313" key="3">
    <source>
        <dbReference type="Proteomes" id="UP000724874"/>
    </source>
</evidence>
<accession>A0A9P5TR26</accession>
<dbReference type="Gene3D" id="3.30.1050.10">
    <property type="entry name" value="SCP2 sterol-binding domain"/>
    <property type="match status" value="1"/>
</dbReference>
<gene>
    <name evidence="2" type="ORF">CPB84DRAFT_1677049</name>
</gene>
<dbReference type="AlphaFoldDB" id="A0A9P5TR26"/>
<comment type="caution">
    <text evidence="2">The sequence shown here is derived from an EMBL/GenBank/DDBJ whole genome shotgun (WGS) entry which is preliminary data.</text>
</comment>
<dbReference type="PANTHER" id="PTHR10094:SF28">
    <property type="entry name" value="SCP2 DOMAIN-CONTAINING PROTEIN"/>
    <property type="match status" value="1"/>
</dbReference>
<dbReference type="FunFam" id="3.30.1050.10:FF:000001">
    <property type="entry name" value="Putative Non-specific lipid-transfer protein"/>
    <property type="match status" value="1"/>
</dbReference>
<evidence type="ECO:0000259" key="1">
    <source>
        <dbReference type="Pfam" id="PF02036"/>
    </source>
</evidence>
<dbReference type="GO" id="GO:0005829">
    <property type="term" value="C:cytosol"/>
    <property type="evidence" value="ECO:0007669"/>
    <property type="project" value="TreeGrafter"/>
</dbReference>
<dbReference type="SUPFAM" id="SSF55718">
    <property type="entry name" value="SCP-like"/>
    <property type="match status" value="1"/>
</dbReference>
<dbReference type="OrthoDB" id="10265837at2759"/>
<keyword evidence="3" id="KW-1185">Reference proteome</keyword>
<organism evidence="2 3">
    <name type="scientific">Gymnopilus junonius</name>
    <name type="common">Spectacular rustgill mushroom</name>
    <name type="synonym">Gymnopilus spectabilis subsp. junonius</name>
    <dbReference type="NCBI Taxonomy" id="109634"/>
    <lineage>
        <taxon>Eukaryota</taxon>
        <taxon>Fungi</taxon>
        <taxon>Dikarya</taxon>
        <taxon>Basidiomycota</taxon>
        <taxon>Agaricomycotina</taxon>
        <taxon>Agaricomycetes</taxon>
        <taxon>Agaricomycetidae</taxon>
        <taxon>Agaricales</taxon>
        <taxon>Agaricineae</taxon>
        <taxon>Hymenogastraceae</taxon>
        <taxon>Gymnopilus</taxon>
    </lineage>
</organism>
<name>A0A9P5TR26_GYMJU</name>
<sequence>MSDEIKAPGFKSSDLIAGLQAAFSKFSDAEKQSQLKRCKQDHFTNGIFELQVTNGAKETVTWTIDMKKQGAVYKGKAQPKADVTIILSDETLVDLAEGKLNGQKAFMTGKLKTRGNMMLATKLDGVLKVRLLVLAFFNVH</sequence>
<evidence type="ECO:0000313" key="2">
    <source>
        <dbReference type="EMBL" id="KAF8905021.1"/>
    </source>
</evidence>
<dbReference type="PANTHER" id="PTHR10094">
    <property type="entry name" value="STEROL CARRIER PROTEIN 2 SCP-2 FAMILY PROTEIN"/>
    <property type="match status" value="1"/>
</dbReference>
<feature type="domain" description="SCP2" evidence="1">
    <location>
        <begin position="36"/>
        <end position="128"/>
    </location>
</feature>
<protein>
    <submittedName>
        <fullName evidence="2">SCP2 sterol-binding domain-containing protein</fullName>
    </submittedName>
</protein>
<dbReference type="InterPro" id="IPR003033">
    <property type="entry name" value="SCP2_sterol-bd_dom"/>
</dbReference>